<comment type="caution">
    <text evidence="1">The sequence shown here is derived from an EMBL/GenBank/DDBJ whole genome shotgun (WGS) entry which is preliminary data.</text>
</comment>
<gene>
    <name evidence="1" type="ORF">E1301_Tti012002</name>
</gene>
<keyword evidence="2" id="KW-1185">Reference proteome</keyword>
<accession>A0A5A9PJE7</accession>
<dbReference type="EMBL" id="SOYY01000004">
    <property type="protein sequence ID" value="KAA0721928.1"/>
    <property type="molecule type" value="Genomic_DNA"/>
</dbReference>
<evidence type="ECO:0000313" key="2">
    <source>
        <dbReference type="Proteomes" id="UP000324632"/>
    </source>
</evidence>
<organism evidence="1 2">
    <name type="scientific">Triplophysa tibetana</name>
    <dbReference type="NCBI Taxonomy" id="1572043"/>
    <lineage>
        <taxon>Eukaryota</taxon>
        <taxon>Metazoa</taxon>
        <taxon>Chordata</taxon>
        <taxon>Craniata</taxon>
        <taxon>Vertebrata</taxon>
        <taxon>Euteleostomi</taxon>
        <taxon>Actinopterygii</taxon>
        <taxon>Neopterygii</taxon>
        <taxon>Teleostei</taxon>
        <taxon>Ostariophysi</taxon>
        <taxon>Cypriniformes</taxon>
        <taxon>Nemacheilidae</taxon>
        <taxon>Triplophysa</taxon>
    </lineage>
</organism>
<evidence type="ECO:0000313" key="1">
    <source>
        <dbReference type="EMBL" id="KAA0721928.1"/>
    </source>
</evidence>
<proteinExistence type="predicted"/>
<dbReference type="Proteomes" id="UP000324632">
    <property type="component" value="Chromosome 4"/>
</dbReference>
<name>A0A5A9PJE7_9TELE</name>
<sequence length="124" mass="14048">MSVHEFLREGQDAPQRILSRLSQLLYNLSATVLQGVPFSPFTSFSRKSSWKDWNDAGGYESKHIFKSSDKSGGPDIALCRQIKEMGVIENNVMTATLTPERERKRLLVIKSECKKDEGVNKARM</sequence>
<reference evidence="1 2" key="1">
    <citation type="journal article" date="2019" name="Mol. Ecol. Resour.">
        <title>Chromosome-level genome assembly of Triplophysa tibetana, a fish adapted to the harsh high-altitude environment of the Tibetan Plateau.</title>
        <authorList>
            <person name="Yang X."/>
            <person name="Liu H."/>
            <person name="Ma Z."/>
            <person name="Zou Y."/>
            <person name="Zou M."/>
            <person name="Mao Y."/>
            <person name="Li X."/>
            <person name="Wang H."/>
            <person name="Chen T."/>
            <person name="Wang W."/>
            <person name="Yang R."/>
        </authorList>
    </citation>
    <scope>NUCLEOTIDE SEQUENCE [LARGE SCALE GENOMIC DNA]</scope>
    <source>
        <strain evidence="1">TTIB1903HZAU</strain>
        <tissue evidence="1">Muscle</tissue>
    </source>
</reference>
<dbReference type="AlphaFoldDB" id="A0A5A9PJE7"/>
<protein>
    <submittedName>
        <fullName evidence="1">Uncharacterized protein</fullName>
    </submittedName>
</protein>